<feature type="compositionally biased region" description="Polar residues" evidence="1">
    <location>
        <begin position="60"/>
        <end position="71"/>
    </location>
</feature>
<dbReference type="STRING" id="35128.B8BQY4"/>
<keyword evidence="2" id="KW-0472">Membrane</keyword>
<accession>B8BQY4</accession>
<dbReference type="GeneID" id="7445039"/>
<gene>
    <name evidence="4" type="ORF">THAPSDRAFT_20829</name>
</gene>
<name>B8BQY4_THAPS</name>
<dbReference type="Pfam" id="PF04982">
    <property type="entry name" value="TM_HPP"/>
    <property type="match status" value="1"/>
</dbReference>
<dbReference type="GO" id="GO:0015706">
    <property type="term" value="P:nitrate transmembrane transport"/>
    <property type="evidence" value="ECO:0000318"/>
    <property type="project" value="GO_Central"/>
</dbReference>
<sequence>MDLSPALSRLQSRYDADDRVEDGDSLGGLNWLLGGWSAPSRNNKSSATSLLSTGSARSSNTNYRSLDSSFTEGLRPISRSSSYNHSRQRMNDLVAIEPPPQATRYGGLTTQTLEAGSSRGGMYLKRVPQEVDEASPCFNSESRDAFERLTNPSRLDYLAPDSVEIGVGLAGILWSNASATYSTLLQHGVQSLSTKIHRRVGLLTGLEYETQPQHHNAADSIQWREVDAFAQDPHQAFAKAGLTLACGISFDIRGYSGVIIFFANPYADEKKLKERNNLRLIQFAAQFIASAASIQTPIEVSAAIRSSLPKDNWKRLRIKILAVLRLQRPLMRRRKRRSSSSPPSPNLKRVGSFIIQMQRMGSFASELNRERSFQMLRDASIRARKDIAIKVVKTQFAAKAKGMKVLIKMKGGDASLPPAFNFTQCYWTFVGVLITHVLLSRLDLFIVNKTNGEYSLVIAPLGALTTLQYNLTAAPASQPRNAIFGQLLALATAYSLHQVEMETWFRCALAPAIVATLTAKFGIIHPPSGAAALAFSLGNYNLVHMMIFMAGVCIAIVASVVINNLSDKRQYPSSWPILNMVSAACKSMPSAR</sequence>
<dbReference type="PANTHER" id="PTHR33741">
    <property type="entry name" value="TRANSMEMBRANE PROTEIN DDB_G0269096-RELATED"/>
    <property type="match status" value="1"/>
</dbReference>
<dbReference type="eggNOG" id="ENOG502S7ZA">
    <property type="taxonomic scope" value="Eukaryota"/>
</dbReference>
<dbReference type="PaxDb" id="35128-Thaps20829"/>
<evidence type="ECO:0000313" key="5">
    <source>
        <dbReference type="Proteomes" id="UP000001449"/>
    </source>
</evidence>
<evidence type="ECO:0000313" key="4">
    <source>
        <dbReference type="EMBL" id="EED96441.1"/>
    </source>
</evidence>
<dbReference type="RefSeq" id="XP_002286800.1">
    <property type="nucleotide sequence ID" value="XM_002286764.1"/>
</dbReference>
<dbReference type="EMBL" id="CM000638">
    <property type="protein sequence ID" value="EED96441.1"/>
    <property type="molecule type" value="Genomic_DNA"/>
</dbReference>
<evidence type="ECO:0000256" key="1">
    <source>
        <dbReference type="SAM" id="MobiDB-lite"/>
    </source>
</evidence>
<feature type="compositionally biased region" description="Low complexity" evidence="1">
    <location>
        <begin position="45"/>
        <end position="59"/>
    </location>
</feature>
<dbReference type="Proteomes" id="UP000001449">
    <property type="component" value="Chromosome 1"/>
</dbReference>
<proteinExistence type="predicted"/>
<dbReference type="GO" id="GO:0015112">
    <property type="term" value="F:nitrate transmembrane transporter activity"/>
    <property type="evidence" value="ECO:0000318"/>
    <property type="project" value="GO_Central"/>
</dbReference>
<dbReference type="InterPro" id="IPR007065">
    <property type="entry name" value="HPP"/>
</dbReference>
<dbReference type="HOGENOM" id="CLU_461201_0_0_1"/>
<reference evidence="4 5" key="2">
    <citation type="journal article" date="2008" name="Nature">
        <title>The Phaeodactylum genome reveals the evolutionary history of diatom genomes.</title>
        <authorList>
            <person name="Bowler C."/>
            <person name="Allen A.E."/>
            <person name="Badger J.H."/>
            <person name="Grimwood J."/>
            <person name="Jabbari K."/>
            <person name="Kuo A."/>
            <person name="Maheswari U."/>
            <person name="Martens C."/>
            <person name="Maumus F."/>
            <person name="Otillar R.P."/>
            <person name="Rayko E."/>
            <person name="Salamov A."/>
            <person name="Vandepoele K."/>
            <person name="Beszteri B."/>
            <person name="Gruber A."/>
            <person name="Heijde M."/>
            <person name="Katinka M."/>
            <person name="Mock T."/>
            <person name="Valentin K."/>
            <person name="Verret F."/>
            <person name="Berges J.A."/>
            <person name="Brownlee C."/>
            <person name="Cadoret J.P."/>
            <person name="Chiovitti A."/>
            <person name="Choi C.J."/>
            <person name="Coesel S."/>
            <person name="De Martino A."/>
            <person name="Detter J.C."/>
            <person name="Durkin C."/>
            <person name="Falciatore A."/>
            <person name="Fournet J."/>
            <person name="Haruta M."/>
            <person name="Huysman M.J."/>
            <person name="Jenkins B.D."/>
            <person name="Jiroutova K."/>
            <person name="Jorgensen R.E."/>
            <person name="Joubert Y."/>
            <person name="Kaplan A."/>
            <person name="Kroger N."/>
            <person name="Kroth P.G."/>
            <person name="La Roche J."/>
            <person name="Lindquist E."/>
            <person name="Lommer M."/>
            <person name="Martin-Jezequel V."/>
            <person name="Lopez P.J."/>
            <person name="Lucas S."/>
            <person name="Mangogna M."/>
            <person name="McGinnis K."/>
            <person name="Medlin L.K."/>
            <person name="Montsant A."/>
            <person name="Oudot-Le Secq M.P."/>
            <person name="Napoli C."/>
            <person name="Obornik M."/>
            <person name="Parker M.S."/>
            <person name="Petit J.L."/>
            <person name="Porcel B.M."/>
            <person name="Poulsen N."/>
            <person name="Robison M."/>
            <person name="Rychlewski L."/>
            <person name="Rynearson T.A."/>
            <person name="Schmutz J."/>
            <person name="Shapiro H."/>
            <person name="Siaut M."/>
            <person name="Stanley M."/>
            <person name="Sussman M.R."/>
            <person name="Taylor A.R."/>
            <person name="Vardi A."/>
            <person name="von Dassow P."/>
            <person name="Vyverman W."/>
            <person name="Willis A."/>
            <person name="Wyrwicz L.S."/>
            <person name="Rokhsar D.S."/>
            <person name="Weissenbach J."/>
            <person name="Armbrust E.V."/>
            <person name="Green B.R."/>
            <person name="Van de Peer Y."/>
            <person name="Grigoriev I.V."/>
        </authorList>
    </citation>
    <scope>NUCLEOTIDE SEQUENCE [LARGE SCALE GENOMIC DNA]</scope>
    <source>
        <strain evidence="4 5">CCMP1335</strain>
    </source>
</reference>
<feature type="transmembrane region" description="Helical" evidence="2">
    <location>
        <begin position="543"/>
        <end position="565"/>
    </location>
</feature>
<feature type="transmembrane region" description="Helical" evidence="2">
    <location>
        <begin position="426"/>
        <end position="447"/>
    </location>
</feature>
<feature type="region of interest" description="Disordered" evidence="1">
    <location>
        <begin position="42"/>
        <end position="71"/>
    </location>
</feature>
<evidence type="ECO:0000256" key="2">
    <source>
        <dbReference type="SAM" id="Phobius"/>
    </source>
</evidence>
<organism evidence="4 5">
    <name type="scientific">Thalassiosira pseudonana</name>
    <name type="common">Marine diatom</name>
    <name type="synonym">Cyclotella nana</name>
    <dbReference type="NCBI Taxonomy" id="35128"/>
    <lineage>
        <taxon>Eukaryota</taxon>
        <taxon>Sar</taxon>
        <taxon>Stramenopiles</taxon>
        <taxon>Ochrophyta</taxon>
        <taxon>Bacillariophyta</taxon>
        <taxon>Coscinodiscophyceae</taxon>
        <taxon>Thalassiosirophycidae</taxon>
        <taxon>Thalassiosirales</taxon>
        <taxon>Thalassiosiraceae</taxon>
        <taxon>Thalassiosira</taxon>
    </lineage>
</organism>
<keyword evidence="2" id="KW-1133">Transmembrane helix</keyword>
<feature type="domain" description="HPP transmembrane region" evidence="3">
    <location>
        <begin position="418"/>
        <end position="572"/>
    </location>
</feature>
<keyword evidence="2" id="KW-0812">Transmembrane</keyword>
<dbReference type="InParanoid" id="B8BQY4"/>
<dbReference type="InterPro" id="IPR058581">
    <property type="entry name" value="TM_HPP"/>
</dbReference>
<dbReference type="PANTHER" id="PTHR33741:SF5">
    <property type="entry name" value="TRANSMEMBRANE PROTEIN DDB_G0269096-RELATED"/>
    <property type="match status" value="1"/>
</dbReference>
<protein>
    <recommendedName>
        <fullName evidence="3">HPP transmembrane region domain-containing protein</fullName>
    </recommendedName>
</protein>
<keyword evidence="5" id="KW-1185">Reference proteome</keyword>
<evidence type="ECO:0000259" key="3">
    <source>
        <dbReference type="Pfam" id="PF04982"/>
    </source>
</evidence>
<feature type="transmembrane region" description="Helical" evidence="2">
    <location>
        <begin position="503"/>
        <end position="523"/>
    </location>
</feature>
<dbReference type="AlphaFoldDB" id="B8BQY4"/>
<reference evidence="4 5" key="1">
    <citation type="journal article" date="2004" name="Science">
        <title>The genome of the diatom Thalassiosira pseudonana: ecology, evolution, and metabolism.</title>
        <authorList>
            <person name="Armbrust E.V."/>
            <person name="Berges J.A."/>
            <person name="Bowler C."/>
            <person name="Green B.R."/>
            <person name="Martinez D."/>
            <person name="Putnam N.H."/>
            <person name="Zhou S."/>
            <person name="Allen A.E."/>
            <person name="Apt K.E."/>
            <person name="Bechner M."/>
            <person name="Brzezinski M.A."/>
            <person name="Chaal B.K."/>
            <person name="Chiovitti A."/>
            <person name="Davis A.K."/>
            <person name="Demarest M.S."/>
            <person name="Detter J.C."/>
            <person name="Glavina T."/>
            <person name="Goodstein D."/>
            <person name="Hadi M.Z."/>
            <person name="Hellsten U."/>
            <person name="Hildebrand M."/>
            <person name="Jenkins B.D."/>
            <person name="Jurka J."/>
            <person name="Kapitonov V.V."/>
            <person name="Kroger N."/>
            <person name="Lau W.W."/>
            <person name="Lane T.W."/>
            <person name="Larimer F.W."/>
            <person name="Lippmeier J.C."/>
            <person name="Lucas S."/>
            <person name="Medina M."/>
            <person name="Montsant A."/>
            <person name="Obornik M."/>
            <person name="Parker M.S."/>
            <person name="Palenik B."/>
            <person name="Pazour G.J."/>
            <person name="Richardson P.M."/>
            <person name="Rynearson T.A."/>
            <person name="Saito M.A."/>
            <person name="Schwartz D.C."/>
            <person name="Thamatrakoln K."/>
            <person name="Valentin K."/>
            <person name="Vardi A."/>
            <person name="Wilkerson F.P."/>
            <person name="Rokhsar D.S."/>
        </authorList>
    </citation>
    <scope>NUCLEOTIDE SEQUENCE [LARGE SCALE GENOMIC DNA]</scope>
    <source>
        <strain evidence="4 5">CCMP1335</strain>
    </source>
</reference>
<dbReference type="KEGG" id="tps:THAPSDRAFT_20829"/>